<proteinExistence type="predicted"/>
<accession>A0A2H6K7K7</accession>
<feature type="compositionally biased region" description="Acidic residues" evidence="1">
    <location>
        <begin position="1006"/>
        <end position="1020"/>
    </location>
</feature>
<dbReference type="EMBL" id="BDSA01000001">
    <property type="protein sequence ID" value="GBE58975.1"/>
    <property type="molecule type" value="Genomic_DNA"/>
</dbReference>
<feature type="compositionally biased region" description="Basic residues" evidence="1">
    <location>
        <begin position="1105"/>
        <end position="1118"/>
    </location>
</feature>
<feature type="region of interest" description="Disordered" evidence="1">
    <location>
        <begin position="1281"/>
        <end position="1355"/>
    </location>
</feature>
<feature type="region of interest" description="Disordered" evidence="1">
    <location>
        <begin position="374"/>
        <end position="398"/>
    </location>
</feature>
<feature type="region of interest" description="Disordered" evidence="1">
    <location>
        <begin position="212"/>
        <end position="307"/>
    </location>
</feature>
<feature type="compositionally biased region" description="Acidic residues" evidence="1">
    <location>
        <begin position="1028"/>
        <end position="1047"/>
    </location>
</feature>
<gene>
    <name evidence="2" type="ORF">BOVATA_004680</name>
</gene>
<protein>
    <submittedName>
        <fullName evidence="2">Uncharacterized protein</fullName>
    </submittedName>
</protein>
<dbReference type="OrthoDB" id="362023at2759"/>
<dbReference type="Proteomes" id="UP000236319">
    <property type="component" value="Unassembled WGS sequence"/>
</dbReference>
<feature type="compositionally biased region" description="Basic and acidic residues" evidence="1">
    <location>
        <begin position="275"/>
        <end position="292"/>
    </location>
</feature>
<feature type="compositionally biased region" description="Basic and acidic residues" evidence="1">
    <location>
        <begin position="873"/>
        <end position="883"/>
    </location>
</feature>
<feature type="region of interest" description="Disordered" evidence="1">
    <location>
        <begin position="708"/>
        <end position="811"/>
    </location>
</feature>
<evidence type="ECO:0000313" key="3">
    <source>
        <dbReference type="Proteomes" id="UP000236319"/>
    </source>
</evidence>
<feature type="compositionally biased region" description="Low complexity" evidence="1">
    <location>
        <begin position="775"/>
        <end position="811"/>
    </location>
</feature>
<feature type="region of interest" description="Disordered" evidence="1">
    <location>
        <begin position="855"/>
        <end position="1126"/>
    </location>
</feature>
<organism evidence="2 3">
    <name type="scientific">Babesia ovata</name>
    <dbReference type="NCBI Taxonomy" id="189622"/>
    <lineage>
        <taxon>Eukaryota</taxon>
        <taxon>Sar</taxon>
        <taxon>Alveolata</taxon>
        <taxon>Apicomplexa</taxon>
        <taxon>Aconoidasida</taxon>
        <taxon>Piroplasmida</taxon>
        <taxon>Babesiidae</taxon>
        <taxon>Babesia</taxon>
    </lineage>
</organism>
<evidence type="ECO:0000313" key="2">
    <source>
        <dbReference type="EMBL" id="GBE58975.1"/>
    </source>
</evidence>
<sequence length="1355" mass="147429">MARYGGPYKRTSSPFVHSHRCDYVVDADRRKVYYRASSVSPPPPAAYKPRLKNVSAIDSWEAFENALDAYGKGGLGGIGDECDAATAASARSVEPSKDFSYYDYDKHISYEHEDNTYDSIWADDYVGDPPHVTLEKVEPRSLLGMLGSGLNRADYIWIPGSAVTQLQTTVTGHSPCQAEDFQEAIDTHASRMTYVEPQLELLPRVTAPAVRDTHEDVGLSPTQHADENDKPKRSPVRSLFGAMRNLRRRANSISQDSAISGDTSQGTIHRSGSRLGERLRQRDLGVRGKSDDATPSGDTTQRTGRNVVHLEDVDASAAELLRGVIPGTTPARQSHAAASAKTPRPKDDVPPPFAIPKSILRKIVPKEFNIDDPHKSKLAEKVEESDVTREAARRPTSPPALTEALEADVMPIEAGRVHNMFRMRYDIRHARDHKVRVIGSEKSEDAAGSTLGPLRDAVGEGRQLSRLFKKLHKRDLSSEKVPSMSLDMPAFVMASKAAALAVESTEQEQGQDEEMPSNIEISRMISSKAIGQGDAEFGRKMTMLCSLAEDRDDLIEDSDGEHLASGDVSPVYDDLIRPVDIPAPKSIAAELIEASDAGSVRSGRAAIEGAGTLRDTLESAPLIKPPSLWIRSRESGIIEEIMMPRSMRDPFSVIKPDEAPLLSPKCSRVSVKAASESGSELPTKISLSAVSVSRAPSLQYAAGSLRTSITGGSQHDESVHSGTTSPPIETDEHVPWGAPVVDTPIDKPSSRSVSSVTPPVVESEMDIADVDVPLSSRTSSKQPSIPSSRKSSVPPSVAESDSARSASEASAPIARQDVPVVPAYQRIWRLYTHQPGKMSTAGSILRGYTDSALRAAGSRPRPETADLLSEYVARTRPEAREDEQPSESEATSRVASIEKSDSLSRGPSLRPSSEDYGDSPDDMTEAPGGDLLSPREPSSEDQPTSTSESEAVSRLGSKALSETPLEPVTEEDAPESEHEDEILDKPEETADVEPLAEEEAPKSDHEDENLDEPDEPVVEEEAPKSEHEDEILDTPEELADVEPVVEEEAPKSEHEDDMLDKPEEPVKVEPEVEEDVGAPTDVPPTQDDEPALPEKQAEESDSEGKKKKKKKKKKKHKKEKIDNIEDRPRPLRHLVDKQLKDGFSATVYIVTSKKNAISTLCTVKFDYEKDRLILETPANVFDIDASKVVAEEIPTLPGAPVLLKLTVYGKRSSAIVIQSTSERNLDVLGGTVGWVNAIPHAGQAVEAEFDNALQGARIGDPNHMSDAMIVTRQHSVDALMPKNAGQRPSQDGGSSVQKRKQSSHTSTDSAESLGGKPSFFRKVTSPTSQPEDAGTQKRGLLSRILLRKRINKESR</sequence>
<feature type="compositionally biased region" description="Polar residues" evidence="1">
    <location>
        <begin position="1286"/>
        <end position="1296"/>
    </location>
</feature>
<feature type="compositionally biased region" description="Polar residues" evidence="1">
    <location>
        <begin position="940"/>
        <end position="950"/>
    </location>
</feature>
<feature type="compositionally biased region" description="Basic residues" evidence="1">
    <location>
        <begin position="1345"/>
        <end position="1355"/>
    </location>
</feature>
<feature type="compositionally biased region" description="Basic and acidic residues" evidence="1">
    <location>
        <begin position="1095"/>
        <end position="1104"/>
    </location>
</feature>
<feature type="compositionally biased region" description="Acidic residues" evidence="1">
    <location>
        <begin position="968"/>
        <end position="982"/>
    </location>
</feature>
<keyword evidence="3" id="KW-1185">Reference proteome</keyword>
<feature type="compositionally biased region" description="Low complexity" evidence="1">
    <location>
        <begin position="750"/>
        <end position="762"/>
    </location>
</feature>
<name>A0A2H6K7K7_9APIC</name>
<feature type="compositionally biased region" description="Basic and acidic residues" evidence="1">
    <location>
        <begin position="1048"/>
        <end position="1070"/>
    </location>
</feature>
<feature type="compositionally biased region" description="Acidic residues" evidence="1">
    <location>
        <begin position="915"/>
        <end position="924"/>
    </location>
</feature>
<comment type="caution">
    <text evidence="2">The sequence shown here is derived from an EMBL/GenBank/DDBJ whole genome shotgun (WGS) entry which is preliminary data.</text>
</comment>
<feature type="region of interest" description="Disordered" evidence="1">
    <location>
        <begin position="327"/>
        <end position="353"/>
    </location>
</feature>
<dbReference type="RefSeq" id="XP_028865218.1">
    <property type="nucleotide sequence ID" value="XM_029009385.1"/>
</dbReference>
<evidence type="ECO:0000256" key="1">
    <source>
        <dbReference type="SAM" id="MobiDB-lite"/>
    </source>
</evidence>
<feature type="compositionally biased region" description="Polar residues" evidence="1">
    <location>
        <begin position="251"/>
        <end position="270"/>
    </location>
</feature>
<feature type="compositionally biased region" description="Acidic residues" evidence="1">
    <location>
        <begin position="989"/>
        <end position="998"/>
    </location>
</feature>
<reference evidence="2 3" key="1">
    <citation type="journal article" date="2017" name="BMC Genomics">
        <title>Whole-genome assembly of Babesia ovata and comparative genomics between closely related pathogens.</title>
        <authorList>
            <person name="Yamagishi J."/>
            <person name="Asada M."/>
            <person name="Hakimi H."/>
            <person name="Tanaka T.Q."/>
            <person name="Sugimoto C."/>
            <person name="Kawazu S."/>
        </authorList>
    </citation>
    <scope>NUCLEOTIDE SEQUENCE [LARGE SCALE GENOMIC DNA]</scope>
    <source>
        <strain evidence="2 3">Miyake</strain>
    </source>
</reference>
<dbReference type="VEuPathDB" id="PiroplasmaDB:BOVATA_004680"/>
<dbReference type="GeneID" id="39872745"/>
<feature type="compositionally biased region" description="Basic and acidic residues" evidence="1">
    <location>
        <begin position="374"/>
        <end position="393"/>
    </location>
</feature>